<dbReference type="AlphaFoldDB" id="A0A4P9ZAB9"/>
<dbReference type="OrthoDB" id="6123at2759"/>
<evidence type="ECO:0000256" key="3">
    <source>
        <dbReference type="ARBA" id="ARBA00010042"/>
    </source>
</evidence>
<feature type="region of interest" description="Disordered" evidence="7">
    <location>
        <begin position="767"/>
        <end position="789"/>
    </location>
</feature>
<protein>
    <recommendedName>
        <fullName evidence="8">Inner centromere protein ARK-binding domain-containing protein</fullName>
    </recommendedName>
</protein>
<feature type="region of interest" description="Disordered" evidence="7">
    <location>
        <begin position="635"/>
        <end position="656"/>
    </location>
</feature>
<dbReference type="Pfam" id="PF03941">
    <property type="entry name" value="INCENP_ARK-bind"/>
    <property type="match status" value="1"/>
</dbReference>
<evidence type="ECO:0000313" key="10">
    <source>
        <dbReference type="Proteomes" id="UP000268321"/>
    </source>
</evidence>
<name>A0A4P9ZAB9_9ASCO</name>
<accession>A0A4P9ZAB9</accession>
<feature type="domain" description="Inner centromere protein ARK-binding" evidence="8">
    <location>
        <begin position="868"/>
        <end position="919"/>
    </location>
</feature>
<dbReference type="InterPro" id="IPR005635">
    <property type="entry name" value="Inner_centromere_prot_ARK-bd"/>
</dbReference>
<feature type="compositionally biased region" description="Polar residues" evidence="7">
    <location>
        <begin position="352"/>
        <end position="363"/>
    </location>
</feature>
<feature type="region of interest" description="Disordered" evidence="7">
    <location>
        <begin position="583"/>
        <end position="623"/>
    </location>
</feature>
<evidence type="ECO:0000256" key="2">
    <source>
        <dbReference type="ARBA" id="ARBA00004186"/>
    </source>
</evidence>
<keyword evidence="6" id="KW-0539">Nucleus</keyword>
<proteinExistence type="inferred from homology"/>
<feature type="region of interest" description="Disordered" evidence="7">
    <location>
        <begin position="818"/>
        <end position="872"/>
    </location>
</feature>
<evidence type="ECO:0000256" key="5">
    <source>
        <dbReference type="ARBA" id="ARBA00023212"/>
    </source>
</evidence>
<feature type="compositionally biased region" description="Polar residues" evidence="7">
    <location>
        <begin position="767"/>
        <end position="776"/>
    </location>
</feature>
<comment type="similarity">
    <text evidence="3">Belongs to the INCENP family.</text>
</comment>
<dbReference type="GO" id="GO:0005819">
    <property type="term" value="C:spindle"/>
    <property type="evidence" value="ECO:0007669"/>
    <property type="project" value="UniProtKB-SubCell"/>
</dbReference>
<evidence type="ECO:0000256" key="7">
    <source>
        <dbReference type="SAM" id="MobiDB-lite"/>
    </source>
</evidence>
<dbReference type="EMBL" id="ML004475">
    <property type="protein sequence ID" value="RKP29754.1"/>
    <property type="molecule type" value="Genomic_DNA"/>
</dbReference>
<comment type="subcellular location">
    <subcellularLocation>
        <location evidence="2">Cytoplasm</location>
        <location evidence="2">Cytoskeleton</location>
        <location evidence="2">Spindle</location>
    </subcellularLocation>
    <subcellularLocation>
        <location evidence="1">Nucleus</location>
    </subcellularLocation>
</comment>
<feature type="compositionally biased region" description="Low complexity" evidence="7">
    <location>
        <begin position="533"/>
        <end position="553"/>
    </location>
</feature>
<keyword evidence="10" id="KW-1185">Reference proteome</keyword>
<evidence type="ECO:0000256" key="4">
    <source>
        <dbReference type="ARBA" id="ARBA00022490"/>
    </source>
</evidence>
<feature type="region of interest" description="Disordered" evidence="7">
    <location>
        <begin position="459"/>
        <end position="499"/>
    </location>
</feature>
<evidence type="ECO:0000256" key="6">
    <source>
        <dbReference type="ARBA" id="ARBA00023242"/>
    </source>
</evidence>
<evidence type="ECO:0000256" key="1">
    <source>
        <dbReference type="ARBA" id="ARBA00004123"/>
    </source>
</evidence>
<evidence type="ECO:0000313" key="9">
    <source>
        <dbReference type="EMBL" id="RKP29754.1"/>
    </source>
</evidence>
<feature type="region of interest" description="Disordered" evidence="7">
    <location>
        <begin position="668"/>
        <end position="691"/>
    </location>
</feature>
<evidence type="ECO:0000259" key="8">
    <source>
        <dbReference type="Pfam" id="PF03941"/>
    </source>
</evidence>
<dbReference type="GO" id="GO:0005634">
    <property type="term" value="C:nucleus"/>
    <property type="evidence" value="ECO:0007669"/>
    <property type="project" value="UniProtKB-SubCell"/>
</dbReference>
<keyword evidence="4" id="KW-0963">Cytoplasm</keyword>
<keyword evidence="5" id="KW-0206">Cytoskeleton</keyword>
<dbReference type="Proteomes" id="UP000268321">
    <property type="component" value="Unassembled WGS sequence"/>
</dbReference>
<feature type="compositionally biased region" description="Polar residues" evidence="7">
    <location>
        <begin position="586"/>
        <end position="595"/>
    </location>
</feature>
<gene>
    <name evidence="9" type="ORF">METBISCDRAFT_27950</name>
</gene>
<feature type="compositionally biased region" description="Basic and acidic residues" evidence="7">
    <location>
        <begin position="596"/>
        <end position="611"/>
    </location>
</feature>
<feature type="region of interest" description="Disordered" evidence="7">
    <location>
        <begin position="520"/>
        <end position="553"/>
    </location>
</feature>
<feature type="compositionally biased region" description="Basic and acidic residues" evidence="7">
    <location>
        <begin position="831"/>
        <end position="850"/>
    </location>
</feature>
<reference evidence="10" key="1">
    <citation type="journal article" date="2018" name="Nat. Microbiol.">
        <title>Leveraging single-cell genomics to expand the fungal tree of life.</title>
        <authorList>
            <person name="Ahrendt S.R."/>
            <person name="Quandt C.A."/>
            <person name="Ciobanu D."/>
            <person name="Clum A."/>
            <person name="Salamov A."/>
            <person name="Andreopoulos B."/>
            <person name="Cheng J.F."/>
            <person name="Woyke T."/>
            <person name="Pelin A."/>
            <person name="Henrissat B."/>
            <person name="Reynolds N.K."/>
            <person name="Benny G.L."/>
            <person name="Smith M.E."/>
            <person name="James T.Y."/>
            <person name="Grigoriev I.V."/>
        </authorList>
    </citation>
    <scope>NUCLEOTIDE SEQUENCE [LARGE SCALE GENOMIC DNA]</scope>
    <source>
        <strain evidence="10">Baker2002</strain>
    </source>
</reference>
<feature type="region of interest" description="Disordered" evidence="7">
    <location>
        <begin position="721"/>
        <end position="752"/>
    </location>
</feature>
<sequence length="929" mass="100250">MSLQHWAIEAAWRHKAERAAPGTSHHIVLELHHSFVVARDGVVSFNLLFLSCARSLTAIVSLINSDDPDALAKIALLELPEMPSELALSLFNGSSARNSTLSRVSDSVKVELNVGQSERRAVPDALDACGDVLMPLAEIEEIEEIESETKAESVATSGASGPKRVHVESRLESRRLDSQLLQFKGLEAQVTITAKVTITETRLTLIKTTNETSYFAVTSNTLKKTTSLYSDEHWRIVPVLTATYKRDSVPKFKAATRTDPPTSSPAQKVPSVSATVPKEIGNVITPPSFRLPSDTAKTTLRFSPSMNLRFQVAPLPAKPMFFRPSEGSDNAHSTSIPTVTTAPTVPLAQAASQSMQHNNSSDAGLSPVQLSRPVGPTTSPANLSFIPIFQATRFSSNAPTYASESSASDADTSFKAISSAIRKSLAENASARPPSILVPPIPYLADVDPGEVKLEPPRHSLVAPRQSPVPRQSYSAKPAANPNTIRPRRTLEAPKRVSAFVPLPEREPIDFRASMRQSIRVKQEHQNAPSGTPAPFSAEAAPPASVSSTTPAAPKAVSHAYHVNSSVTDRSPSPVVLKKAVIGQPKMQTAVNGSPRTRDGSARKKALDRPRAPLGADTPVVGRDTPVLRKAVRVAKRMSQDPRMSPAKKPRSPAAASRQLLKYVANGSGTAVETRSPARPDALKNRMRPKTSNSNKFMVTKLDPRNPPTFVPSRVLEQKLSPNTGGRAAFGALPDLQRSPKNPVSGMKFSSHSLHSKDLDVAVSESTNAPHNTNAFGSPRKTPGSPRKADALKRLEKTKPSSSAGQNTGMLSKLVTRRKPAGNAVPLPDAARGHFVKDRPREKTGVEQKTPRRKPERSSPATKNELPDIPSDDELLRRTKYLKSWAATPEILRVLNEKPAPDPRTIFGDIPVLDIDEIFSSIAPKNGSI</sequence>
<organism evidence="9 10">
    <name type="scientific">Metschnikowia bicuspidata</name>
    <dbReference type="NCBI Taxonomy" id="27322"/>
    <lineage>
        <taxon>Eukaryota</taxon>
        <taxon>Fungi</taxon>
        <taxon>Dikarya</taxon>
        <taxon>Ascomycota</taxon>
        <taxon>Saccharomycotina</taxon>
        <taxon>Pichiomycetes</taxon>
        <taxon>Metschnikowiaceae</taxon>
        <taxon>Metschnikowia</taxon>
    </lineage>
</organism>
<feature type="region of interest" description="Disordered" evidence="7">
    <location>
        <begin position="350"/>
        <end position="376"/>
    </location>
</feature>